<evidence type="ECO:0000313" key="2">
    <source>
        <dbReference type="EMBL" id="TJY33381.1"/>
    </source>
</evidence>
<organism evidence="2 3">
    <name type="scientific">Pontimicrobium aquaticum</name>
    <dbReference type="NCBI Taxonomy" id="2565367"/>
    <lineage>
        <taxon>Bacteria</taxon>
        <taxon>Pseudomonadati</taxon>
        <taxon>Bacteroidota</taxon>
        <taxon>Flavobacteriia</taxon>
        <taxon>Flavobacteriales</taxon>
        <taxon>Flavobacteriaceae</taxon>
        <taxon>Pontimicrobium</taxon>
    </lineage>
</organism>
<name>A0A4U0EP87_9FLAO</name>
<reference evidence="2 3" key="1">
    <citation type="submission" date="2019-04" db="EMBL/GenBank/DDBJ databases">
        <title>Lacinutrix sp. nov., isolated from marine water.</title>
        <authorList>
            <person name="Kim W."/>
        </authorList>
    </citation>
    <scope>NUCLEOTIDE SEQUENCE [LARGE SCALE GENOMIC DNA]</scope>
    <source>
        <strain evidence="2 3">CAU 1491</strain>
    </source>
</reference>
<protein>
    <submittedName>
        <fullName evidence="2">Uncharacterized protein</fullName>
    </submittedName>
</protein>
<sequence length="146" mass="16805">MNFIKKYWSYILGAILLLYLVIRYYKIVSGKNFEDLPQSDKLSQTGSTLTDEQSKVIADNLYKAMVSYLWGTDEKIIFNEFAKLKSGADFNKVYNAFGLRQYSTTWGNVGDPFTSEKHNLITILTNELTSKEQNKLRASNPYLSIF</sequence>
<accession>A0A4U0EP87</accession>
<keyword evidence="3" id="KW-1185">Reference proteome</keyword>
<feature type="transmembrane region" description="Helical" evidence="1">
    <location>
        <begin position="7"/>
        <end position="25"/>
    </location>
</feature>
<dbReference type="RefSeq" id="WP_136844559.1">
    <property type="nucleotide sequence ID" value="NZ_SUPL01000007.1"/>
</dbReference>
<comment type="caution">
    <text evidence="2">The sequence shown here is derived from an EMBL/GenBank/DDBJ whole genome shotgun (WGS) entry which is preliminary data.</text>
</comment>
<dbReference type="AlphaFoldDB" id="A0A4U0EP87"/>
<keyword evidence="1" id="KW-0472">Membrane</keyword>
<dbReference type="Proteomes" id="UP000307657">
    <property type="component" value="Unassembled WGS sequence"/>
</dbReference>
<dbReference type="EMBL" id="SUPL01000007">
    <property type="protein sequence ID" value="TJY33381.1"/>
    <property type="molecule type" value="Genomic_DNA"/>
</dbReference>
<keyword evidence="1" id="KW-0812">Transmembrane</keyword>
<dbReference type="OrthoDB" id="1150545at2"/>
<evidence type="ECO:0000313" key="3">
    <source>
        <dbReference type="Proteomes" id="UP000307657"/>
    </source>
</evidence>
<gene>
    <name evidence="2" type="ORF">E5167_12840</name>
</gene>
<keyword evidence="1" id="KW-1133">Transmembrane helix</keyword>
<evidence type="ECO:0000256" key="1">
    <source>
        <dbReference type="SAM" id="Phobius"/>
    </source>
</evidence>
<proteinExistence type="predicted"/>